<dbReference type="Proteomes" id="UP000572212">
    <property type="component" value="Unassembled WGS sequence"/>
</dbReference>
<dbReference type="InterPro" id="IPR032456">
    <property type="entry name" value="Peptidase_M48_N"/>
</dbReference>
<keyword evidence="5 6" id="KW-0482">Metalloprotease</keyword>
<keyword evidence="7" id="KW-0472">Membrane</keyword>
<dbReference type="InterPro" id="IPR001915">
    <property type="entry name" value="Peptidase_M48"/>
</dbReference>
<dbReference type="EMBL" id="JACHON010000004">
    <property type="protein sequence ID" value="MBB6512641.1"/>
    <property type="molecule type" value="Genomic_DNA"/>
</dbReference>
<dbReference type="RefSeq" id="WP_184246232.1">
    <property type="nucleotide sequence ID" value="NZ_BAAACU010000028.1"/>
</dbReference>
<gene>
    <name evidence="10" type="ORF">GGQ92_001427</name>
</gene>
<evidence type="ECO:0000259" key="8">
    <source>
        <dbReference type="Pfam" id="PF01435"/>
    </source>
</evidence>
<keyword evidence="7" id="KW-0812">Transmembrane</keyword>
<keyword evidence="3 6" id="KW-0378">Hydrolase</keyword>
<feature type="domain" description="CAAX prenyl protease 1 N-terminal" evidence="9">
    <location>
        <begin position="32"/>
        <end position="175"/>
    </location>
</feature>
<dbReference type="GO" id="GO:0006508">
    <property type="term" value="P:proteolysis"/>
    <property type="evidence" value="ECO:0007669"/>
    <property type="project" value="UniProtKB-KW"/>
</dbReference>
<dbReference type="GO" id="GO:0046872">
    <property type="term" value="F:metal ion binding"/>
    <property type="evidence" value="ECO:0007669"/>
    <property type="project" value="UniProtKB-KW"/>
</dbReference>
<accession>A0A841RIY8</accession>
<keyword evidence="1 6" id="KW-0645">Protease</keyword>
<comment type="caution">
    <text evidence="10">The sequence shown here is derived from an EMBL/GenBank/DDBJ whole genome shotgun (WGS) entry which is preliminary data.</text>
</comment>
<protein>
    <submittedName>
        <fullName evidence="10">Zn-dependent protease with chaperone function</fullName>
    </submittedName>
</protein>
<evidence type="ECO:0000256" key="5">
    <source>
        <dbReference type="ARBA" id="ARBA00023049"/>
    </source>
</evidence>
<feature type="domain" description="Peptidase M48" evidence="8">
    <location>
        <begin position="181"/>
        <end position="376"/>
    </location>
</feature>
<evidence type="ECO:0000256" key="6">
    <source>
        <dbReference type="RuleBase" id="RU003983"/>
    </source>
</evidence>
<evidence type="ECO:0000313" key="10">
    <source>
        <dbReference type="EMBL" id="MBB6512641.1"/>
    </source>
</evidence>
<name>A0A841RIY8_9BACI</name>
<comment type="cofactor">
    <cofactor evidence="6">
        <name>Zn(2+)</name>
        <dbReference type="ChEBI" id="CHEBI:29105"/>
    </cofactor>
    <text evidence="6">Binds 1 zinc ion per subunit.</text>
</comment>
<evidence type="ECO:0000259" key="9">
    <source>
        <dbReference type="Pfam" id="PF16491"/>
    </source>
</evidence>
<proteinExistence type="inferred from homology"/>
<feature type="transmembrane region" description="Helical" evidence="7">
    <location>
        <begin position="259"/>
        <end position="277"/>
    </location>
</feature>
<keyword evidence="2" id="KW-0479">Metal-binding</keyword>
<evidence type="ECO:0000256" key="3">
    <source>
        <dbReference type="ARBA" id="ARBA00022801"/>
    </source>
</evidence>
<dbReference type="PANTHER" id="PTHR10120">
    <property type="entry name" value="CAAX PRENYL PROTEASE 1"/>
    <property type="match status" value="1"/>
</dbReference>
<sequence>MKKWLIIYFIYVIGLFLYFYYGYSLESYGDTRYGALSHAFYFAMWPLRLLLLGMLLTYKKWTLWLQSISSLFWQTLLFTLLFTVLDFLFHFPYRYIWYRITISEGIRTQSFFSWLGENLLSATLFAVTLFVIFISVRYVMQRFPKYWAMIVWGVAIPIVLLVVFVKPIWIDPLFDPFIEMENGDLYHSIVSMTEQEGLEDVQLFVVEKSNKVTTYNAYVTGIFQHARIVLWDTLIDGMEKDEILFIVSHEIAHYLYKHVYIGTALYVLLSFLVLLFLQKWNTTRERKSDLHTVIRLMAMTVLLLLLIQPIELFVSRQMELSADDYAIQHTENLEPALQSYVQLAMQSKTDISPAPWIVWLRSTHPPIGTRIEKIEQEMERRWKEENPH</sequence>
<feature type="transmembrane region" description="Helical" evidence="7">
    <location>
        <begin position="35"/>
        <end position="58"/>
    </location>
</feature>
<feature type="transmembrane region" description="Helical" evidence="7">
    <location>
        <begin position="70"/>
        <end position="91"/>
    </location>
</feature>
<evidence type="ECO:0000256" key="7">
    <source>
        <dbReference type="SAM" id="Phobius"/>
    </source>
</evidence>
<feature type="transmembrane region" description="Helical" evidence="7">
    <location>
        <begin position="111"/>
        <end position="134"/>
    </location>
</feature>
<keyword evidence="7" id="KW-1133">Transmembrane helix</keyword>
<feature type="transmembrane region" description="Helical" evidence="7">
    <location>
        <begin position="146"/>
        <end position="170"/>
    </location>
</feature>
<evidence type="ECO:0000256" key="2">
    <source>
        <dbReference type="ARBA" id="ARBA00022723"/>
    </source>
</evidence>
<dbReference type="AlphaFoldDB" id="A0A841RIY8"/>
<comment type="similarity">
    <text evidence="6">Belongs to the peptidase M48 family.</text>
</comment>
<feature type="transmembrane region" description="Helical" evidence="7">
    <location>
        <begin position="5"/>
        <end position="23"/>
    </location>
</feature>
<organism evidence="10 11">
    <name type="scientific">Gracilibacillus halotolerans</name>
    <dbReference type="NCBI Taxonomy" id="74386"/>
    <lineage>
        <taxon>Bacteria</taxon>
        <taxon>Bacillati</taxon>
        <taxon>Bacillota</taxon>
        <taxon>Bacilli</taxon>
        <taxon>Bacillales</taxon>
        <taxon>Bacillaceae</taxon>
        <taxon>Gracilibacillus</taxon>
    </lineage>
</organism>
<keyword evidence="4 6" id="KW-0862">Zinc</keyword>
<dbReference type="Pfam" id="PF16491">
    <property type="entry name" value="Peptidase_M48_N"/>
    <property type="match status" value="1"/>
</dbReference>
<evidence type="ECO:0000313" key="11">
    <source>
        <dbReference type="Proteomes" id="UP000572212"/>
    </source>
</evidence>
<dbReference type="Pfam" id="PF01435">
    <property type="entry name" value="Peptidase_M48"/>
    <property type="match status" value="1"/>
</dbReference>
<reference evidence="10 11" key="1">
    <citation type="submission" date="2020-08" db="EMBL/GenBank/DDBJ databases">
        <title>Genomic Encyclopedia of Type Strains, Phase IV (KMG-IV): sequencing the most valuable type-strain genomes for metagenomic binning, comparative biology and taxonomic classification.</title>
        <authorList>
            <person name="Goeker M."/>
        </authorList>
    </citation>
    <scope>NUCLEOTIDE SEQUENCE [LARGE SCALE GENOMIC DNA]</scope>
    <source>
        <strain evidence="10 11">DSM 11805</strain>
    </source>
</reference>
<dbReference type="Gene3D" id="3.30.2010.10">
    <property type="entry name" value="Metalloproteases ('zincins'), catalytic domain"/>
    <property type="match status" value="1"/>
</dbReference>
<dbReference type="GO" id="GO:0004222">
    <property type="term" value="F:metalloendopeptidase activity"/>
    <property type="evidence" value="ECO:0007669"/>
    <property type="project" value="InterPro"/>
</dbReference>
<keyword evidence="11" id="KW-1185">Reference proteome</keyword>
<feature type="transmembrane region" description="Helical" evidence="7">
    <location>
        <begin position="289"/>
        <end position="307"/>
    </location>
</feature>
<evidence type="ECO:0000256" key="4">
    <source>
        <dbReference type="ARBA" id="ARBA00022833"/>
    </source>
</evidence>
<evidence type="ECO:0000256" key="1">
    <source>
        <dbReference type="ARBA" id="ARBA00022670"/>
    </source>
</evidence>